<proteinExistence type="predicted"/>
<dbReference type="GO" id="GO:0005739">
    <property type="term" value="C:mitochondrion"/>
    <property type="evidence" value="ECO:0007669"/>
    <property type="project" value="TreeGrafter"/>
</dbReference>
<name>A0A843V1Q5_COLES</name>
<keyword evidence="2" id="KW-0547">Nucleotide-binding</keyword>
<dbReference type="Proteomes" id="UP000652761">
    <property type="component" value="Unassembled WGS sequence"/>
</dbReference>
<dbReference type="PANTHER" id="PTHR11136:SF5">
    <property type="entry name" value="FOLYLPOLYGLUTAMATE SYNTHASE, MITOCHONDRIAL"/>
    <property type="match status" value="1"/>
</dbReference>
<dbReference type="AlphaFoldDB" id="A0A843V1Q5"/>
<evidence type="ECO:0000313" key="5">
    <source>
        <dbReference type="Proteomes" id="UP000652761"/>
    </source>
</evidence>
<dbReference type="PANTHER" id="PTHR11136">
    <property type="entry name" value="FOLYLPOLYGLUTAMATE SYNTHASE-RELATED"/>
    <property type="match status" value="1"/>
</dbReference>
<evidence type="ECO:0000313" key="4">
    <source>
        <dbReference type="EMBL" id="MQL89046.1"/>
    </source>
</evidence>
<evidence type="ECO:0000256" key="2">
    <source>
        <dbReference type="ARBA" id="ARBA00022741"/>
    </source>
</evidence>
<comment type="caution">
    <text evidence="4">The sequence shown here is derived from an EMBL/GenBank/DDBJ whole genome shotgun (WGS) entry which is preliminary data.</text>
</comment>
<dbReference type="InterPro" id="IPR001645">
    <property type="entry name" value="Folylpolyglutamate_synth"/>
</dbReference>
<protein>
    <submittedName>
        <fullName evidence="4">Uncharacterized protein</fullName>
    </submittedName>
</protein>
<sequence length="331" mass="37034">MDPPAGLPASARLPITPLPLLTTKKRIFDTLETSHFPHLLLTAYDIANLRCSFQQGQHEAELHSVLGAPQKVLGDIPHINQPPTPRTTSAYGLPPHWSPFNNVSLCSMPGQRRLIWPLWPQAKQTGPFLSSAVARWRPGEWCRQPFLSSAEHLDMVLPRAFARGLSNASLPGRAQKVHDKLENADVLSQSDEPPVGVRFSKALFVPSMSSYHKVDSAMSAVPTDITKDVSWQFALRRTWDKMIHGKDAILDDDRFQENLVNLPSYGFLYEDPFKKCNPEGERLSCSAVIPSLPMTLRWLRDCVKENPSICLQVLVTGSLHLVGDLLKLVRR</sequence>
<evidence type="ECO:0000256" key="1">
    <source>
        <dbReference type="ARBA" id="ARBA00022598"/>
    </source>
</evidence>
<keyword evidence="1" id="KW-0436">Ligase</keyword>
<dbReference type="GO" id="GO:0004326">
    <property type="term" value="F:tetrahydrofolylpolyglutamate synthase activity"/>
    <property type="evidence" value="ECO:0007669"/>
    <property type="project" value="InterPro"/>
</dbReference>
<organism evidence="4 5">
    <name type="scientific">Colocasia esculenta</name>
    <name type="common">Wild taro</name>
    <name type="synonym">Arum esculentum</name>
    <dbReference type="NCBI Taxonomy" id="4460"/>
    <lineage>
        <taxon>Eukaryota</taxon>
        <taxon>Viridiplantae</taxon>
        <taxon>Streptophyta</taxon>
        <taxon>Embryophyta</taxon>
        <taxon>Tracheophyta</taxon>
        <taxon>Spermatophyta</taxon>
        <taxon>Magnoliopsida</taxon>
        <taxon>Liliopsida</taxon>
        <taxon>Araceae</taxon>
        <taxon>Aroideae</taxon>
        <taxon>Colocasieae</taxon>
        <taxon>Colocasia</taxon>
    </lineage>
</organism>
<dbReference type="GO" id="GO:0005829">
    <property type="term" value="C:cytosol"/>
    <property type="evidence" value="ECO:0007669"/>
    <property type="project" value="TreeGrafter"/>
</dbReference>
<dbReference type="EMBL" id="NMUH01001113">
    <property type="protein sequence ID" value="MQL89046.1"/>
    <property type="molecule type" value="Genomic_DNA"/>
</dbReference>
<keyword evidence="5" id="KW-1185">Reference proteome</keyword>
<gene>
    <name evidence="4" type="ORF">Taro_021624</name>
</gene>
<accession>A0A843V1Q5</accession>
<reference evidence="4" key="1">
    <citation type="submission" date="2017-07" db="EMBL/GenBank/DDBJ databases">
        <title>Taro Niue Genome Assembly and Annotation.</title>
        <authorList>
            <person name="Atibalentja N."/>
            <person name="Keating K."/>
            <person name="Fields C.J."/>
        </authorList>
    </citation>
    <scope>NUCLEOTIDE SEQUENCE</scope>
    <source>
        <strain evidence="4">Niue_2</strain>
        <tissue evidence="4">Leaf</tissue>
    </source>
</reference>
<evidence type="ECO:0000256" key="3">
    <source>
        <dbReference type="ARBA" id="ARBA00022840"/>
    </source>
</evidence>
<dbReference type="OrthoDB" id="1434674at2759"/>
<dbReference type="GO" id="GO:0005524">
    <property type="term" value="F:ATP binding"/>
    <property type="evidence" value="ECO:0007669"/>
    <property type="project" value="UniProtKB-KW"/>
</dbReference>
<keyword evidence="3" id="KW-0067">ATP-binding</keyword>